<dbReference type="EMBL" id="MG676466">
    <property type="protein sequence ID" value="AUG88574.1"/>
    <property type="molecule type" value="Genomic_DNA"/>
</dbReference>
<name>A0A2H5BQG3_9CAUD</name>
<protein>
    <submittedName>
        <fullName evidence="1">Uncharacterized protein</fullName>
    </submittedName>
</protein>
<gene>
    <name evidence="1" type="primary">TC6_063</name>
</gene>
<proteinExistence type="predicted"/>
<organism evidence="1 2">
    <name type="scientific">Pseudomonas phage TC6</name>
    <dbReference type="NCBI Taxonomy" id="2060947"/>
    <lineage>
        <taxon>Viruses</taxon>
        <taxon>Duplodnaviria</taxon>
        <taxon>Heunggongvirae</taxon>
        <taxon>Uroviricota</taxon>
        <taxon>Caudoviricetes</taxon>
        <taxon>Zobellviridae</taxon>
        <taxon>Paundecimvirus</taxon>
        <taxon>Paundecimvirus PA11</taxon>
    </lineage>
</organism>
<dbReference type="Proteomes" id="UP000241282">
    <property type="component" value="Segment"/>
</dbReference>
<accession>A0A2H5BQG3</accession>
<evidence type="ECO:0000313" key="2">
    <source>
        <dbReference type="Proteomes" id="UP000241282"/>
    </source>
</evidence>
<sequence length="58" mass="6785">MIASREEQELSAYEMGFYHVVEKSLGKRILTDSLNYVCSLTEELKTYYWRGFKDGLGQ</sequence>
<evidence type="ECO:0000313" key="1">
    <source>
        <dbReference type="EMBL" id="AUG88574.1"/>
    </source>
</evidence>
<reference evidence="1 2" key="1">
    <citation type="submission" date="2017-12" db="EMBL/GenBank/DDBJ databases">
        <title>Genomic identification of Pseudomonas aeruginosa phage TC6.</title>
        <authorList>
            <person name="Lu S."/>
            <person name="Tang C."/>
            <person name="Deng C."/>
            <person name="Zhang Y."/>
            <person name="Xiao C."/>
        </authorList>
    </citation>
    <scope>NUCLEOTIDE SEQUENCE [LARGE SCALE GENOMIC DNA]</scope>
</reference>